<dbReference type="GO" id="GO:0005524">
    <property type="term" value="F:ATP binding"/>
    <property type="evidence" value="ECO:0007669"/>
    <property type="project" value="UniProtKB-KW"/>
</dbReference>
<name>A0A8K0NNM0_9TREE</name>
<dbReference type="Pfam" id="PF07717">
    <property type="entry name" value="OB_NTP_bind"/>
    <property type="match status" value="1"/>
</dbReference>
<dbReference type="SMART" id="SM00847">
    <property type="entry name" value="HA2"/>
    <property type="match status" value="1"/>
</dbReference>
<reference evidence="11" key="1">
    <citation type="submission" date="2020-04" db="EMBL/GenBank/DDBJ databases">
        <title>Analysis of mating type loci in Filobasidium floriforme.</title>
        <authorList>
            <person name="Nowrousian M."/>
        </authorList>
    </citation>
    <scope>NUCLEOTIDE SEQUENCE</scope>
    <source>
        <strain evidence="11">CBS 6242</strain>
    </source>
</reference>
<dbReference type="GO" id="GO:0016787">
    <property type="term" value="F:hydrolase activity"/>
    <property type="evidence" value="ECO:0007669"/>
    <property type="project" value="UniProtKB-KW"/>
</dbReference>
<dbReference type="GO" id="GO:0003724">
    <property type="term" value="F:RNA helicase activity"/>
    <property type="evidence" value="ECO:0007669"/>
    <property type="project" value="UniProtKB-EC"/>
</dbReference>
<feature type="domain" description="Helicase ATP-binding" evidence="9">
    <location>
        <begin position="669"/>
        <end position="842"/>
    </location>
</feature>
<dbReference type="Pfam" id="PF21010">
    <property type="entry name" value="HA2_C"/>
    <property type="match status" value="1"/>
</dbReference>
<evidence type="ECO:0000256" key="4">
    <source>
        <dbReference type="ARBA" id="ARBA00022806"/>
    </source>
</evidence>
<keyword evidence="3" id="KW-0378">Hydrolase</keyword>
<keyword evidence="2" id="KW-0547">Nucleotide-binding</keyword>
<comment type="similarity">
    <text evidence="7">Belongs to the DExH box helicase family.</text>
</comment>
<dbReference type="GO" id="GO:1990904">
    <property type="term" value="C:ribonucleoprotein complex"/>
    <property type="evidence" value="ECO:0007669"/>
    <property type="project" value="UniProtKB-ARBA"/>
</dbReference>
<comment type="caution">
    <text evidence="11">The sequence shown here is derived from an EMBL/GenBank/DDBJ whole genome shotgun (WGS) entry which is preliminary data.</text>
</comment>
<dbReference type="Pfam" id="PF04408">
    <property type="entry name" value="WHD_HA2"/>
    <property type="match status" value="1"/>
</dbReference>
<evidence type="ECO:0000256" key="2">
    <source>
        <dbReference type="ARBA" id="ARBA00022741"/>
    </source>
</evidence>
<dbReference type="EC" id="3.6.4.13" evidence="1"/>
<evidence type="ECO:0000313" key="12">
    <source>
        <dbReference type="Proteomes" id="UP000812966"/>
    </source>
</evidence>
<keyword evidence="12" id="KW-1185">Reference proteome</keyword>
<evidence type="ECO:0000259" key="9">
    <source>
        <dbReference type="PROSITE" id="PS51192"/>
    </source>
</evidence>
<feature type="domain" description="Helicase C-terminal" evidence="10">
    <location>
        <begin position="914"/>
        <end position="1081"/>
    </location>
</feature>
<feature type="compositionally biased region" description="Low complexity" evidence="8">
    <location>
        <begin position="12"/>
        <end position="30"/>
    </location>
</feature>
<evidence type="ECO:0000256" key="6">
    <source>
        <dbReference type="ARBA" id="ARBA00022884"/>
    </source>
</evidence>
<feature type="region of interest" description="Disordered" evidence="8">
    <location>
        <begin position="63"/>
        <end position="82"/>
    </location>
</feature>
<dbReference type="InterPro" id="IPR007502">
    <property type="entry name" value="Helicase-assoc_dom"/>
</dbReference>
<dbReference type="InterPro" id="IPR027417">
    <property type="entry name" value="P-loop_NTPase"/>
</dbReference>
<dbReference type="EMBL" id="JABELV010000158">
    <property type="protein sequence ID" value="KAG7529036.1"/>
    <property type="molecule type" value="Genomic_DNA"/>
</dbReference>
<protein>
    <recommendedName>
        <fullName evidence="1">RNA helicase</fullName>
        <ecNumber evidence="1">3.6.4.13</ecNumber>
    </recommendedName>
</protein>
<dbReference type="FunFam" id="3.40.50.300:FF:000526">
    <property type="entry name" value="DExH-box ATP-dependent RNA helicase DExH3"/>
    <property type="match status" value="1"/>
</dbReference>
<evidence type="ECO:0000259" key="10">
    <source>
        <dbReference type="PROSITE" id="PS51194"/>
    </source>
</evidence>
<evidence type="ECO:0000256" key="5">
    <source>
        <dbReference type="ARBA" id="ARBA00022840"/>
    </source>
</evidence>
<dbReference type="Gene3D" id="1.20.120.1080">
    <property type="match status" value="1"/>
</dbReference>
<dbReference type="SMART" id="SM00490">
    <property type="entry name" value="HELICc"/>
    <property type="match status" value="1"/>
</dbReference>
<keyword evidence="5" id="KW-0067">ATP-binding</keyword>
<proteinExistence type="inferred from homology"/>
<sequence length="1439" mass="159207">MPPRKGPRNIVSSGSAGNSSKSKPKAVNPDDIPDGPPRPPPLFPLGYKTPIQLLNEKCRKAGWENPSVTSHPNRGGGGADGAQTYTATVTLKKRRNKNAMDFDTVRFVPVPPIEQTDAALARHFGATYALFRFCNNMPMAMLLPPIIRPYWSTLLSEKASAPPHRDWEYAEDPFAARKEVDSRQEKRKEQQVRQAEFKHELKTGALGGNGDFVVRGKEVREDDGRGKAGRGGMGWMGVPEVKMTVQQREVVEGVIRKMMSKYPSAIMEATRESEGTVSTFPSGANTPLPALEAGPIAQQLKSMGFRPAHVDSCMKALVAAHERLHAGPSAQPGSSRITQDPLTLSLNLLSPLEAAIEWLLVHLPEDDLPPSYRSSAAVDFVSSVSSGTGGQTELVKGWVIDKLTRKAGFPRKAVMRVIEEETRESVVLDLLGRRLCGWETDEGGWGVEEYGAGWEGGDEQEDEARRIAREEEMVILISVLDDRVQQVSEQEIAIEVSAVQGEDLVLNVIFSEASPYPSARYPAHPPTFYLTSNSLPSYFRLHLHGEVLRAFRDPERPDLQSLLEAGAGGAVYAMMEILETALPACLERPPDIASVTQYLVPKVEDVQQEVEVRKRLQKLKVGRGGGRQPGMSEQEVRAHHEAMQAAPGWKSMLAARQSLPAWSSREEIIDALEKNRVVVIVGETGSGKSTQSPSYILDHEIAQGRGASTNIFVTQPRRVAAIGVATRVAEERMEDLDKGPQTVGYVIRGESRTNAKMAKITFCTTGVVLRRLASGGDVNLEGVSHIIVDEVHERSVDGDFLLLQLRELLKRNKTIKVILMSATINQEQFINYFGGAPAIEIPGFTHPVEDFYMEDYLPKLQYRAETPRFKAKQSEDQKTALKAWLDGLDMDAQSKQSLEALSIGTQIPYDLIAALVAHIEATSQKPDDGVLIFLPGVGEIKSCIEALRQRVRNVDIFPLHANLSNAEQKQVFAKTKRRKVVVATNVAETSVTIADIVYVIDSGKVKETQFDADTNMSRLVETYTSRAASRQRRGRAGRTKPGICYKIFSRRTENQFMARFAIPEILRTPLESLFLQVKSMDPDADVKQYLLKAIDPPKIEAMDAAWKTLLDLGAVEGEAMTSRLTALGRHMSSLPVDLRLAKMLVLACIFRALDPVLSIAAMLSSKPLFSGPMEKREEMKKARERFSWGQSDILLNLRAYNAAVACGGYSAMRSFCEENFVNFNTVRDISSLRQDFQAALAEIGLIDPPGRGSRRNQDLDDWNVNSENESLLKGILVGAFWPRIVRIRLPDAKYEKVQAGSVAKEHEAREVKYYDSVDNSRVFIHPGSILFHENNLKPGYITFFHRAETSKVFLFDATPVPLFALLLFGGQLTINHFAGGITVGKEGNIRLRAWSRIGILANQLRRLLDARLAEVIESSGDDVIGKNDDIVTAMLTLLP</sequence>
<dbReference type="InterPro" id="IPR011545">
    <property type="entry name" value="DEAD/DEAH_box_helicase_dom"/>
</dbReference>
<dbReference type="InterPro" id="IPR011709">
    <property type="entry name" value="DEAD-box_helicase_OB_fold"/>
</dbReference>
<feature type="compositionally biased region" description="Pro residues" evidence="8">
    <location>
        <begin position="34"/>
        <end position="43"/>
    </location>
</feature>
<keyword evidence="6" id="KW-0694">RNA-binding</keyword>
<dbReference type="Pfam" id="PF24385">
    <property type="entry name" value="DSRM_DHX29"/>
    <property type="match status" value="1"/>
</dbReference>
<dbReference type="InterPro" id="IPR014001">
    <property type="entry name" value="Helicase_ATP-bd"/>
</dbReference>
<organism evidence="11 12">
    <name type="scientific">Filobasidium floriforme</name>
    <dbReference type="NCBI Taxonomy" id="5210"/>
    <lineage>
        <taxon>Eukaryota</taxon>
        <taxon>Fungi</taxon>
        <taxon>Dikarya</taxon>
        <taxon>Basidiomycota</taxon>
        <taxon>Agaricomycotina</taxon>
        <taxon>Tremellomycetes</taxon>
        <taxon>Filobasidiales</taxon>
        <taxon>Filobasidiaceae</taxon>
        <taxon>Filobasidium</taxon>
    </lineage>
</organism>
<dbReference type="CDD" id="cd18791">
    <property type="entry name" value="SF2_C_RHA"/>
    <property type="match status" value="1"/>
</dbReference>
<dbReference type="InterPro" id="IPR048333">
    <property type="entry name" value="HA2_WH"/>
</dbReference>
<dbReference type="InterPro" id="IPR002464">
    <property type="entry name" value="DNA/RNA_helicase_DEAH_CS"/>
</dbReference>
<keyword evidence="4" id="KW-0347">Helicase</keyword>
<accession>A0A8K0NNM0</accession>
<feature type="region of interest" description="Disordered" evidence="8">
    <location>
        <begin position="178"/>
        <end position="200"/>
    </location>
</feature>
<dbReference type="PROSITE" id="PS51194">
    <property type="entry name" value="HELICASE_CTER"/>
    <property type="match status" value="1"/>
</dbReference>
<dbReference type="PROSITE" id="PS51192">
    <property type="entry name" value="HELICASE_ATP_BIND_1"/>
    <property type="match status" value="1"/>
</dbReference>
<dbReference type="Pfam" id="PF00270">
    <property type="entry name" value="DEAD"/>
    <property type="match status" value="1"/>
</dbReference>
<dbReference type="OrthoDB" id="5600252at2759"/>
<dbReference type="PANTHER" id="PTHR18934">
    <property type="entry name" value="ATP-DEPENDENT RNA HELICASE"/>
    <property type="match status" value="1"/>
</dbReference>
<dbReference type="InterPro" id="IPR056328">
    <property type="entry name" value="DSRM_DHX29"/>
</dbReference>
<dbReference type="PANTHER" id="PTHR18934:SF267">
    <property type="entry name" value="ATP-DEPENDENT RNA HELICASE YLR419W-RELATED"/>
    <property type="match status" value="1"/>
</dbReference>
<dbReference type="Pfam" id="PF00271">
    <property type="entry name" value="Helicase_C"/>
    <property type="match status" value="1"/>
</dbReference>
<evidence type="ECO:0000256" key="3">
    <source>
        <dbReference type="ARBA" id="ARBA00022801"/>
    </source>
</evidence>
<evidence type="ECO:0000256" key="7">
    <source>
        <dbReference type="ARBA" id="ARBA00060772"/>
    </source>
</evidence>
<dbReference type="PROSITE" id="PS00690">
    <property type="entry name" value="DEAH_ATP_HELICASE"/>
    <property type="match status" value="1"/>
</dbReference>
<dbReference type="SMART" id="SM00487">
    <property type="entry name" value="DEXDc"/>
    <property type="match status" value="1"/>
</dbReference>
<evidence type="ECO:0000256" key="8">
    <source>
        <dbReference type="SAM" id="MobiDB-lite"/>
    </source>
</evidence>
<evidence type="ECO:0000313" key="11">
    <source>
        <dbReference type="EMBL" id="KAG7529036.1"/>
    </source>
</evidence>
<dbReference type="InterPro" id="IPR001650">
    <property type="entry name" value="Helicase_C-like"/>
</dbReference>
<evidence type="ECO:0000256" key="1">
    <source>
        <dbReference type="ARBA" id="ARBA00012552"/>
    </source>
</evidence>
<dbReference type="GO" id="GO:0003723">
    <property type="term" value="F:RNA binding"/>
    <property type="evidence" value="ECO:0007669"/>
    <property type="project" value="UniProtKB-KW"/>
</dbReference>
<dbReference type="SUPFAM" id="SSF52540">
    <property type="entry name" value="P-loop containing nucleoside triphosphate hydrolases"/>
    <property type="match status" value="1"/>
</dbReference>
<dbReference type="Proteomes" id="UP000812966">
    <property type="component" value="Unassembled WGS sequence"/>
</dbReference>
<dbReference type="Gene3D" id="3.40.50.300">
    <property type="entry name" value="P-loop containing nucleotide triphosphate hydrolases"/>
    <property type="match status" value="2"/>
</dbReference>
<dbReference type="CDD" id="cd17917">
    <property type="entry name" value="DEXHc_RHA-like"/>
    <property type="match status" value="1"/>
</dbReference>
<gene>
    <name evidence="11" type="ORF">FFLO_05798</name>
</gene>
<feature type="region of interest" description="Disordered" evidence="8">
    <location>
        <begin position="1"/>
        <end position="44"/>
    </location>
</feature>